<dbReference type="EMBL" id="JACGWN010000006">
    <property type="protein sequence ID" value="KAL0448116.1"/>
    <property type="molecule type" value="Genomic_DNA"/>
</dbReference>
<evidence type="ECO:0000259" key="1">
    <source>
        <dbReference type="Pfam" id="PF07727"/>
    </source>
</evidence>
<evidence type="ECO:0000313" key="2">
    <source>
        <dbReference type="EMBL" id="KAL0448116.1"/>
    </source>
</evidence>
<dbReference type="SUPFAM" id="SSF56672">
    <property type="entry name" value="DNA/RNA polymerases"/>
    <property type="match status" value="1"/>
</dbReference>
<organism evidence="2">
    <name type="scientific">Sesamum latifolium</name>
    <dbReference type="NCBI Taxonomy" id="2727402"/>
    <lineage>
        <taxon>Eukaryota</taxon>
        <taxon>Viridiplantae</taxon>
        <taxon>Streptophyta</taxon>
        <taxon>Embryophyta</taxon>
        <taxon>Tracheophyta</taxon>
        <taxon>Spermatophyta</taxon>
        <taxon>Magnoliopsida</taxon>
        <taxon>eudicotyledons</taxon>
        <taxon>Gunneridae</taxon>
        <taxon>Pentapetalae</taxon>
        <taxon>asterids</taxon>
        <taxon>lamiids</taxon>
        <taxon>Lamiales</taxon>
        <taxon>Pedaliaceae</taxon>
        <taxon>Sesamum</taxon>
    </lineage>
</organism>
<sequence>MQHELDALARNDARELVTLPPGKKAIECRWVFRLKLNADGSVQYHKSTLGCYGFSPVAKSVTVRVLMAIAAAKRWPMLQLNINNTFFHGSLDEEVYMVPPEGYDLQTPRLVCKLKKSLYGLKQASRQWNIELTTKLQNYGFVQSAHDHCLFVMATSQCFLALLGYVDDILLTGNSEDELVVVKAHLDHLFTIKDLGHAKYFLGLELARSDHGMLVTQQEFLNDILHDVHMLDSKVVSTPCLLVSNLQLMMWPFCLTPEPIGDWLGVSFILVLPDQMSHSLYSSSASPPTSQVLSLGCCTARLTLSEGFFLTRLILPIT</sequence>
<reference evidence="2" key="2">
    <citation type="journal article" date="2024" name="Plant">
        <title>Genomic evolution and insights into agronomic trait innovations of Sesamum species.</title>
        <authorList>
            <person name="Miao H."/>
            <person name="Wang L."/>
            <person name="Qu L."/>
            <person name="Liu H."/>
            <person name="Sun Y."/>
            <person name="Le M."/>
            <person name="Wang Q."/>
            <person name="Wei S."/>
            <person name="Zheng Y."/>
            <person name="Lin W."/>
            <person name="Duan Y."/>
            <person name="Cao H."/>
            <person name="Xiong S."/>
            <person name="Wang X."/>
            <person name="Wei L."/>
            <person name="Li C."/>
            <person name="Ma Q."/>
            <person name="Ju M."/>
            <person name="Zhao R."/>
            <person name="Li G."/>
            <person name="Mu C."/>
            <person name="Tian Q."/>
            <person name="Mei H."/>
            <person name="Zhang T."/>
            <person name="Gao T."/>
            <person name="Zhang H."/>
        </authorList>
    </citation>
    <scope>NUCLEOTIDE SEQUENCE</scope>
    <source>
        <strain evidence="2">KEN1</strain>
    </source>
</reference>
<comment type="caution">
    <text evidence="2">The sequence shown here is derived from an EMBL/GenBank/DDBJ whole genome shotgun (WGS) entry which is preliminary data.</text>
</comment>
<protein>
    <submittedName>
        <fullName evidence="2">Retrovirus-related Pol polyprotein from transposon RE1</fullName>
    </submittedName>
</protein>
<proteinExistence type="predicted"/>
<feature type="domain" description="Reverse transcriptase Ty1/copia-type" evidence="1">
    <location>
        <begin position="13"/>
        <end position="240"/>
    </location>
</feature>
<dbReference type="Pfam" id="PF07727">
    <property type="entry name" value="RVT_2"/>
    <property type="match status" value="1"/>
</dbReference>
<dbReference type="InterPro" id="IPR013103">
    <property type="entry name" value="RVT_2"/>
</dbReference>
<dbReference type="InterPro" id="IPR043502">
    <property type="entry name" value="DNA/RNA_pol_sf"/>
</dbReference>
<accession>A0AAW2X3H0</accession>
<gene>
    <name evidence="2" type="ORF">Slati_1939500</name>
</gene>
<reference evidence="2" key="1">
    <citation type="submission" date="2020-06" db="EMBL/GenBank/DDBJ databases">
        <authorList>
            <person name="Li T."/>
            <person name="Hu X."/>
            <person name="Zhang T."/>
            <person name="Song X."/>
            <person name="Zhang H."/>
            <person name="Dai N."/>
            <person name="Sheng W."/>
            <person name="Hou X."/>
            <person name="Wei L."/>
        </authorList>
    </citation>
    <scope>NUCLEOTIDE SEQUENCE</scope>
    <source>
        <strain evidence="2">KEN1</strain>
        <tissue evidence="2">Leaf</tissue>
    </source>
</reference>
<name>A0AAW2X3H0_9LAMI</name>
<dbReference type="AlphaFoldDB" id="A0AAW2X3H0"/>